<feature type="domain" description="DUF2510" evidence="2">
    <location>
        <begin position="17"/>
        <end position="47"/>
    </location>
</feature>
<sequence>MRGMMVGMDASTPITPPGWYDDGHGQLRWWDGSRWTEHTAPLASAAPQQQVPQPAQPVRQQVKREDLVEVKRSKLVWILPIVFLVSALVGVLSAVAVWNSGGLGAEPLERTYAEFAEAERSSDCAALIAVTTETFRYGLYDEPFTCERMRTPKPLRVGTPEWGMRFGPVGILIVKEEFPELDEYHGGRMGPTYTSYTLIREDGRWKLDSDD</sequence>
<comment type="caution">
    <text evidence="3">The sequence shown here is derived from an EMBL/GenBank/DDBJ whole genome shotgun (WGS) entry which is preliminary data.</text>
</comment>
<feature type="transmembrane region" description="Helical" evidence="1">
    <location>
        <begin position="75"/>
        <end position="98"/>
    </location>
</feature>
<evidence type="ECO:0000313" key="4">
    <source>
        <dbReference type="Proteomes" id="UP000321769"/>
    </source>
</evidence>
<name>A0A512HYE1_9ACTN</name>
<dbReference type="AlphaFoldDB" id="A0A512HYE1"/>
<dbReference type="InterPro" id="IPR018929">
    <property type="entry name" value="DUF2510"/>
</dbReference>
<accession>A0A512HYE1</accession>
<dbReference type="Pfam" id="PF10708">
    <property type="entry name" value="DUF2510"/>
    <property type="match status" value="1"/>
</dbReference>
<evidence type="ECO:0000256" key="1">
    <source>
        <dbReference type="SAM" id="Phobius"/>
    </source>
</evidence>
<evidence type="ECO:0000313" key="3">
    <source>
        <dbReference type="EMBL" id="GEO90467.1"/>
    </source>
</evidence>
<keyword evidence="1" id="KW-0472">Membrane</keyword>
<proteinExistence type="predicted"/>
<protein>
    <recommendedName>
        <fullName evidence="2">DUF2510 domain-containing protein</fullName>
    </recommendedName>
</protein>
<reference evidence="3 4" key="1">
    <citation type="submission" date="2019-07" db="EMBL/GenBank/DDBJ databases">
        <title>Whole genome shotgun sequence of Aeromicrobium flavum NBRC 107625.</title>
        <authorList>
            <person name="Hosoyama A."/>
            <person name="Uohara A."/>
            <person name="Ohji S."/>
            <person name="Ichikawa N."/>
        </authorList>
    </citation>
    <scope>NUCLEOTIDE SEQUENCE [LARGE SCALE GENOMIC DNA]</scope>
    <source>
        <strain evidence="3 4">NBRC 107625</strain>
    </source>
</reference>
<dbReference type="Proteomes" id="UP000321769">
    <property type="component" value="Unassembled WGS sequence"/>
</dbReference>
<dbReference type="EMBL" id="BJZQ01000019">
    <property type="protein sequence ID" value="GEO90467.1"/>
    <property type="molecule type" value="Genomic_DNA"/>
</dbReference>
<keyword evidence="4" id="KW-1185">Reference proteome</keyword>
<gene>
    <name evidence="3" type="ORF">AFL01nite_27940</name>
</gene>
<organism evidence="3 4">
    <name type="scientific">Aeromicrobium flavum</name>
    <dbReference type="NCBI Taxonomy" id="416568"/>
    <lineage>
        <taxon>Bacteria</taxon>
        <taxon>Bacillati</taxon>
        <taxon>Actinomycetota</taxon>
        <taxon>Actinomycetes</taxon>
        <taxon>Propionibacteriales</taxon>
        <taxon>Nocardioidaceae</taxon>
        <taxon>Aeromicrobium</taxon>
    </lineage>
</organism>
<keyword evidence="1" id="KW-0812">Transmembrane</keyword>
<evidence type="ECO:0000259" key="2">
    <source>
        <dbReference type="Pfam" id="PF10708"/>
    </source>
</evidence>
<keyword evidence="1" id="KW-1133">Transmembrane helix</keyword>